<evidence type="ECO:0000313" key="3">
    <source>
        <dbReference type="Proteomes" id="UP000192801"/>
    </source>
</evidence>
<feature type="domain" description="HTH marR-type" evidence="1">
    <location>
        <begin position="39"/>
        <end position="171"/>
    </location>
</feature>
<dbReference type="PANTHER" id="PTHR33164:SF43">
    <property type="entry name" value="HTH-TYPE TRANSCRIPTIONAL REPRESSOR YETL"/>
    <property type="match status" value="1"/>
</dbReference>
<name>A0A1X0D3B3_9MYCO</name>
<dbReference type="Proteomes" id="UP000192801">
    <property type="component" value="Unassembled WGS sequence"/>
</dbReference>
<dbReference type="AlphaFoldDB" id="A0A1X0D3B3"/>
<dbReference type="SUPFAM" id="SSF46785">
    <property type="entry name" value="Winged helix' DNA-binding domain"/>
    <property type="match status" value="1"/>
</dbReference>
<keyword evidence="3" id="KW-1185">Reference proteome</keyword>
<evidence type="ECO:0000259" key="1">
    <source>
        <dbReference type="PROSITE" id="PS50995"/>
    </source>
</evidence>
<dbReference type="SMART" id="SM00347">
    <property type="entry name" value="HTH_MARR"/>
    <property type="match status" value="1"/>
</dbReference>
<dbReference type="InterPro" id="IPR000835">
    <property type="entry name" value="HTH_MarR-typ"/>
</dbReference>
<evidence type="ECO:0000313" key="2">
    <source>
        <dbReference type="EMBL" id="ORA66828.1"/>
    </source>
</evidence>
<dbReference type="PROSITE" id="PS50995">
    <property type="entry name" value="HTH_MARR_2"/>
    <property type="match status" value="1"/>
</dbReference>
<reference evidence="2 3" key="1">
    <citation type="submission" date="2016-12" db="EMBL/GenBank/DDBJ databases">
        <title>The new phylogeny of genus Mycobacterium.</title>
        <authorList>
            <person name="Tortoli E."/>
            <person name="Trovato A."/>
            <person name="Cirillo D.M."/>
        </authorList>
    </citation>
    <scope>NUCLEOTIDE SEQUENCE [LARGE SCALE GENOMIC DNA]</scope>
    <source>
        <strain evidence="2 3">DSM 45130</strain>
    </source>
</reference>
<organism evidence="2 3">
    <name type="scientific">Mycolicibacterium insubricum</name>
    <dbReference type="NCBI Taxonomy" id="444597"/>
    <lineage>
        <taxon>Bacteria</taxon>
        <taxon>Bacillati</taxon>
        <taxon>Actinomycetota</taxon>
        <taxon>Actinomycetes</taxon>
        <taxon>Mycobacteriales</taxon>
        <taxon>Mycobacteriaceae</taxon>
        <taxon>Mycolicibacterium</taxon>
    </lineage>
</organism>
<dbReference type="Gene3D" id="1.10.10.10">
    <property type="entry name" value="Winged helix-like DNA-binding domain superfamily/Winged helix DNA-binding domain"/>
    <property type="match status" value="1"/>
</dbReference>
<dbReference type="STRING" id="444597.BST26_16720"/>
<dbReference type="GO" id="GO:0003700">
    <property type="term" value="F:DNA-binding transcription factor activity"/>
    <property type="evidence" value="ECO:0007669"/>
    <property type="project" value="InterPro"/>
</dbReference>
<accession>A0A1X0D3B3</accession>
<dbReference type="GO" id="GO:0006950">
    <property type="term" value="P:response to stress"/>
    <property type="evidence" value="ECO:0007669"/>
    <property type="project" value="TreeGrafter"/>
</dbReference>
<comment type="caution">
    <text evidence="2">The sequence shown here is derived from an EMBL/GenBank/DDBJ whole genome shotgun (WGS) entry which is preliminary data.</text>
</comment>
<proteinExistence type="predicted"/>
<protein>
    <recommendedName>
        <fullName evidence="1">HTH marR-type domain-containing protein</fullName>
    </recommendedName>
</protein>
<dbReference type="EMBL" id="MVHS01000048">
    <property type="protein sequence ID" value="ORA66828.1"/>
    <property type="molecule type" value="Genomic_DNA"/>
</dbReference>
<sequence>MRTRAGSSREGGAACRPGTRTLAGKEVRVTIWGMTGADDEPLGFLLYRVMAALRPQVTAELSPLGIGLPEYVCMRILALKPGQTSAELARGTQVSAQAMNQVLRGLEERGAVTRPVTPATGKALPARLTRDGTTLLKRAEAAIRVADERVLTGLGDDRRHELKQLLGEVGIPWPTGSDDTANCRRD</sequence>
<dbReference type="InterPro" id="IPR036390">
    <property type="entry name" value="WH_DNA-bd_sf"/>
</dbReference>
<dbReference type="PANTHER" id="PTHR33164">
    <property type="entry name" value="TRANSCRIPTIONAL REGULATOR, MARR FAMILY"/>
    <property type="match status" value="1"/>
</dbReference>
<dbReference type="InterPro" id="IPR036388">
    <property type="entry name" value="WH-like_DNA-bd_sf"/>
</dbReference>
<gene>
    <name evidence="2" type="ORF">BST26_16720</name>
</gene>
<dbReference type="InterPro" id="IPR039422">
    <property type="entry name" value="MarR/SlyA-like"/>
</dbReference>
<dbReference type="Pfam" id="PF12802">
    <property type="entry name" value="MarR_2"/>
    <property type="match status" value="1"/>
</dbReference>